<dbReference type="EMBL" id="AFZE01000058">
    <property type="protein sequence ID" value="EHL09929.1"/>
    <property type="molecule type" value="Genomic_DNA"/>
</dbReference>
<proteinExistence type="predicted"/>
<dbReference type="HOGENOM" id="CLU_1803270_0_0_9"/>
<accession>G9XA70</accession>
<dbReference type="Proteomes" id="UP000003379">
    <property type="component" value="Unassembled WGS sequence"/>
</dbReference>
<gene>
    <name evidence="2" type="ORF">HMPREF9628_00895</name>
    <name evidence="1" type="ORF">HMPREF9629_00921</name>
</gene>
<evidence type="ECO:0000313" key="1">
    <source>
        <dbReference type="EMBL" id="EHL09929.1"/>
    </source>
</evidence>
<accession>G9X3G4</accession>
<dbReference type="EMBL" id="AFZG01000002">
    <property type="protein sequence ID" value="EHL20084.1"/>
    <property type="molecule type" value="Genomic_DNA"/>
</dbReference>
<evidence type="ECO:0000313" key="2">
    <source>
        <dbReference type="EMBL" id="EHL20084.1"/>
    </source>
</evidence>
<reference evidence="1 4" key="1">
    <citation type="submission" date="2011-08" db="EMBL/GenBank/DDBJ databases">
        <title>The Genome Sequence of Eubacteriaceae bacterium ACC19a.</title>
        <authorList>
            <consortium name="The Broad Institute Genome Sequencing Platform"/>
            <person name="Earl A."/>
            <person name="Ward D."/>
            <person name="Feldgarden M."/>
            <person name="Gevers D."/>
            <person name="Sizova M."/>
            <person name="Hazen A."/>
            <person name="Epstein S."/>
            <person name="Young S.K."/>
            <person name="Zeng Q."/>
            <person name="Gargeya S."/>
            <person name="Fitzgerald M."/>
            <person name="Haas B."/>
            <person name="Abouelleil A."/>
            <person name="Alvarado L."/>
            <person name="Arachchi H.M."/>
            <person name="Berlin A."/>
            <person name="Brown A."/>
            <person name="Chapman S.B."/>
            <person name="Chen Z."/>
            <person name="Dunbar C."/>
            <person name="Freedman E."/>
            <person name="Gearin G."/>
            <person name="Gellesch M."/>
            <person name="Goldberg J."/>
            <person name="Griggs A."/>
            <person name="Gujja S."/>
            <person name="Heiman D."/>
            <person name="Howarth C."/>
            <person name="Larson L."/>
            <person name="Lui A."/>
            <person name="MacDonald P.J.P."/>
            <person name="Montmayeur A."/>
            <person name="Murphy C."/>
            <person name="Neiman D."/>
            <person name="Pearson M."/>
            <person name="Priest M."/>
            <person name="Roberts A."/>
            <person name="Saif S."/>
            <person name="Shea T."/>
            <person name="Shenoy N."/>
            <person name="Sisk P."/>
            <person name="Stolte C."/>
            <person name="Sykes S."/>
            <person name="Wortman J."/>
            <person name="Nusbaum C."/>
            <person name="Birren B."/>
        </authorList>
    </citation>
    <scope>NUCLEOTIDE SEQUENCE [LARGE SCALE GENOMIC DNA]</scope>
    <source>
        <strain evidence="1 4">ACC19a</strain>
    </source>
</reference>
<evidence type="ECO:0000313" key="4">
    <source>
        <dbReference type="Proteomes" id="UP000006437"/>
    </source>
</evidence>
<name>G9XA70_9FIRM</name>
<reference evidence="2 3" key="2">
    <citation type="submission" date="2011-08" db="EMBL/GenBank/DDBJ databases">
        <title>The Genome Sequence of Eubacteriaceae bacterium CM5.</title>
        <authorList>
            <consortium name="The Broad Institute Genome Sequencing Platform"/>
            <person name="Earl A."/>
            <person name="Ward D."/>
            <person name="Feldgarden M."/>
            <person name="Gevers D."/>
            <person name="Sizova M."/>
            <person name="Hazen A."/>
            <person name="Epstein S."/>
            <person name="Young S.K."/>
            <person name="Zeng Q."/>
            <person name="Gargeya S."/>
            <person name="Fitzgerald M."/>
            <person name="Haas B."/>
            <person name="Abouelleil A."/>
            <person name="Alvarado L."/>
            <person name="Arachchi H.M."/>
            <person name="Berlin A."/>
            <person name="Brown A."/>
            <person name="Chapman S.B."/>
            <person name="Chen Z."/>
            <person name="Dunbar C."/>
            <person name="Freedman E."/>
            <person name="Gearin G."/>
            <person name="Gellesch M."/>
            <person name="Goldberg J."/>
            <person name="Griggs A."/>
            <person name="Gujja S."/>
            <person name="Heiman D."/>
            <person name="Howarth C."/>
            <person name="Larson L."/>
            <person name="Lui A."/>
            <person name="MacDonald P.J.P."/>
            <person name="Montmayeur A."/>
            <person name="Murphy C."/>
            <person name="Neiman D."/>
            <person name="Pearson M."/>
            <person name="Priest M."/>
            <person name="Roberts A."/>
            <person name="Saif S."/>
            <person name="Shea T."/>
            <person name="Shenoy N."/>
            <person name="Sisk P."/>
            <person name="Stolte C."/>
            <person name="Sykes S."/>
            <person name="Wortman J."/>
            <person name="Nusbaum C."/>
            <person name="Birren B."/>
        </authorList>
    </citation>
    <scope>NUCLEOTIDE SEQUENCE [LARGE SCALE GENOMIC DNA]</scope>
    <source>
        <strain evidence="2 3">CM5</strain>
    </source>
</reference>
<organism evidence="2 3">
    <name type="scientific">Peptoanaerobacter stomatis</name>
    <dbReference type="NCBI Taxonomy" id="796937"/>
    <lineage>
        <taxon>Bacteria</taxon>
        <taxon>Bacillati</taxon>
        <taxon>Bacillota</taxon>
        <taxon>Clostridia</taxon>
        <taxon>Peptostreptococcales</taxon>
        <taxon>Filifactoraceae</taxon>
        <taxon>Peptoanaerobacter</taxon>
    </lineage>
</organism>
<dbReference type="Proteomes" id="UP000006437">
    <property type="component" value="Unassembled WGS sequence"/>
</dbReference>
<evidence type="ECO:0000313" key="3">
    <source>
        <dbReference type="Proteomes" id="UP000003379"/>
    </source>
</evidence>
<protein>
    <recommendedName>
        <fullName evidence="5">Flagellar operon protein TIGR03826</fullName>
    </recommendedName>
</protein>
<dbReference type="STRING" id="796937.HMPREF9630_01888"/>
<comment type="caution">
    <text evidence="2">The sequence shown here is derived from an EMBL/GenBank/DDBJ whole genome shotgun (WGS) entry which is preliminary data.</text>
</comment>
<sequence length="142" mass="16560">MKIRVKPTIGKDEQFQIEDKESYTKLEMDKMYRIVRDYLYDHQGENAIVVSEDTGVPRKVIMTFLRQGKISLADNSRTWLRNCKKCGALIETGDVCIECMQKKMNQILNPEEVQVKKKNISGYSVNNINAHDNSYGRRIRKK</sequence>
<dbReference type="AlphaFoldDB" id="G9XA70"/>
<dbReference type="RefSeq" id="WP_009525156.1">
    <property type="nucleotide sequence ID" value="NZ_JH414550.1"/>
</dbReference>
<evidence type="ECO:0008006" key="5">
    <source>
        <dbReference type="Google" id="ProtNLM"/>
    </source>
</evidence>